<protein>
    <submittedName>
        <fullName evidence="6">Pectate lyase</fullName>
    </submittedName>
</protein>
<dbReference type="SMART" id="SM00656">
    <property type="entry name" value="Amb_all"/>
    <property type="match status" value="1"/>
</dbReference>
<dbReference type="EMBL" id="CP139960">
    <property type="protein sequence ID" value="WQD36392.1"/>
    <property type="molecule type" value="Genomic_DNA"/>
</dbReference>
<keyword evidence="1" id="KW-0479">Metal-binding</keyword>
<dbReference type="InterPro" id="IPR011050">
    <property type="entry name" value="Pectin_lyase_fold/virulence"/>
</dbReference>
<feature type="signal peptide" evidence="4">
    <location>
        <begin position="1"/>
        <end position="23"/>
    </location>
</feature>
<dbReference type="GO" id="GO:0016829">
    <property type="term" value="F:lyase activity"/>
    <property type="evidence" value="ECO:0007669"/>
    <property type="project" value="UniProtKB-KW"/>
</dbReference>
<dbReference type="RefSeq" id="WP_114790034.1">
    <property type="nucleotide sequence ID" value="NZ_CP139960.1"/>
</dbReference>
<dbReference type="PROSITE" id="PS51257">
    <property type="entry name" value="PROKAR_LIPOPROTEIN"/>
    <property type="match status" value="1"/>
</dbReference>
<evidence type="ECO:0000256" key="1">
    <source>
        <dbReference type="ARBA" id="ARBA00022723"/>
    </source>
</evidence>
<name>A0ABZ0W4D9_9BACT</name>
<dbReference type="InterPro" id="IPR002022">
    <property type="entry name" value="Pec_lyase"/>
</dbReference>
<evidence type="ECO:0000256" key="4">
    <source>
        <dbReference type="SAM" id="SignalP"/>
    </source>
</evidence>
<feature type="chain" id="PRO_5046881722" evidence="4">
    <location>
        <begin position="24"/>
        <end position="477"/>
    </location>
</feature>
<evidence type="ECO:0000256" key="2">
    <source>
        <dbReference type="ARBA" id="ARBA00023180"/>
    </source>
</evidence>
<keyword evidence="3 6" id="KW-0456">Lyase</keyword>
<dbReference type="SUPFAM" id="SSF51126">
    <property type="entry name" value="Pectin lyase-like"/>
    <property type="match status" value="1"/>
</dbReference>
<evidence type="ECO:0000313" key="7">
    <source>
        <dbReference type="Proteomes" id="UP001325680"/>
    </source>
</evidence>
<dbReference type="InterPro" id="IPR012334">
    <property type="entry name" value="Pectin_lyas_fold"/>
</dbReference>
<keyword evidence="7" id="KW-1185">Reference proteome</keyword>
<dbReference type="Gene3D" id="2.160.20.10">
    <property type="entry name" value="Single-stranded right-handed beta-helix, Pectin lyase-like"/>
    <property type="match status" value="1"/>
</dbReference>
<proteinExistence type="predicted"/>
<dbReference type="PANTHER" id="PTHR42970:SF1">
    <property type="entry name" value="PECTATE LYASE C-RELATED"/>
    <property type="match status" value="1"/>
</dbReference>
<reference evidence="6 7" key="1">
    <citation type="submission" date="2023-12" db="EMBL/GenBank/DDBJ databases">
        <title>Genome sequencing and assembly of bacterial species from a model synthetic community.</title>
        <authorList>
            <person name="Hogle S.L."/>
        </authorList>
    </citation>
    <scope>NUCLEOTIDE SEQUENCE [LARGE SCALE GENOMIC DNA]</scope>
    <source>
        <strain evidence="6 7">HAMBI_3031</strain>
    </source>
</reference>
<organism evidence="6 7">
    <name type="scientific">Niabella yanshanensis</name>
    <dbReference type="NCBI Taxonomy" id="577386"/>
    <lineage>
        <taxon>Bacteria</taxon>
        <taxon>Pseudomonadati</taxon>
        <taxon>Bacteroidota</taxon>
        <taxon>Chitinophagia</taxon>
        <taxon>Chitinophagales</taxon>
        <taxon>Chitinophagaceae</taxon>
        <taxon>Niabella</taxon>
    </lineage>
</organism>
<feature type="domain" description="Pectate lyase" evidence="5">
    <location>
        <begin position="52"/>
        <end position="290"/>
    </location>
</feature>
<dbReference type="PANTHER" id="PTHR42970">
    <property type="entry name" value="PECTATE LYASE C-RELATED"/>
    <property type="match status" value="1"/>
</dbReference>
<dbReference type="InterPro" id="IPR052063">
    <property type="entry name" value="Polysaccharide_Lyase_1"/>
</dbReference>
<gene>
    <name evidence="6" type="ORF">U0035_12020</name>
</gene>
<evidence type="ECO:0000256" key="3">
    <source>
        <dbReference type="ARBA" id="ARBA00023239"/>
    </source>
</evidence>
<sequence length="477" mass="52657">MNLKWILSILVGPAFLISCKPQAALAIRPVIEERPVAFPGAEGFGKYTTGGRGGRVLIVTNLNDDGDGSLRKAVAAKGPRVVVFNVSGTIRLRSKLNIKGEITIAGQTAPGGGICIADYPVSITGDNVIIRFLRFRMGDRYQNKGRVDGAGADDAFSASGRKNIMIDHCSMSWSTDEVCSIYKGDSTTLQWNLITEPLNYSYHFETGDKDFEHHGYGGIWGGAHFSAHHNLIAHCVSRTPRFNGVRLGETDELADFRNNVIYNWGHNNVYGGENGKYNIVNNYYKYGPETKKNVQSRIVNPTKGTNTYSPYGSFYVAGNYVDGDNKTTANNYLGIHADKATTEREKQMAIAGQAFPAMPVSEQPAREAYKAVLQYAGAVLPQRDTLDQRVIKEVASRTGRFIDVQGGYPHGTTYEKTINAWPFLKQELSLTDTDQDGMPDNWEIKNQLNINNPGDAALYSLHRSYTNIEVYINSLVQ</sequence>
<keyword evidence="4" id="KW-0732">Signal</keyword>
<keyword evidence="2" id="KW-0325">Glycoprotein</keyword>
<evidence type="ECO:0000259" key="5">
    <source>
        <dbReference type="SMART" id="SM00656"/>
    </source>
</evidence>
<dbReference type="Proteomes" id="UP001325680">
    <property type="component" value="Chromosome"/>
</dbReference>
<evidence type="ECO:0000313" key="6">
    <source>
        <dbReference type="EMBL" id="WQD36392.1"/>
    </source>
</evidence>
<accession>A0ABZ0W4D9</accession>